<proteinExistence type="predicted"/>
<name>A0A914E767_9BILA</name>
<dbReference type="WBParaSite" id="ACRNAN_scaffold5890.g32011.t1">
    <property type="protein sequence ID" value="ACRNAN_scaffold5890.g32011.t1"/>
    <property type="gene ID" value="ACRNAN_scaffold5890.g32011"/>
</dbReference>
<sequence>MLQTVMKFDVKFIGIVIGNSHTLHRVFGYILKVRSWSLRTEVSRTVSVNSTPMQSKEAKFQMNIIRPSV</sequence>
<organism evidence="1 2">
    <name type="scientific">Acrobeloides nanus</name>
    <dbReference type="NCBI Taxonomy" id="290746"/>
    <lineage>
        <taxon>Eukaryota</taxon>
        <taxon>Metazoa</taxon>
        <taxon>Ecdysozoa</taxon>
        <taxon>Nematoda</taxon>
        <taxon>Chromadorea</taxon>
        <taxon>Rhabditida</taxon>
        <taxon>Tylenchina</taxon>
        <taxon>Cephalobomorpha</taxon>
        <taxon>Cephaloboidea</taxon>
        <taxon>Cephalobidae</taxon>
        <taxon>Acrobeloides</taxon>
    </lineage>
</organism>
<evidence type="ECO:0000313" key="2">
    <source>
        <dbReference type="WBParaSite" id="ACRNAN_scaffold5890.g32011.t1"/>
    </source>
</evidence>
<reference evidence="2" key="1">
    <citation type="submission" date="2022-11" db="UniProtKB">
        <authorList>
            <consortium name="WormBaseParasite"/>
        </authorList>
    </citation>
    <scope>IDENTIFICATION</scope>
</reference>
<keyword evidence="1" id="KW-1185">Reference proteome</keyword>
<accession>A0A914E767</accession>
<evidence type="ECO:0000313" key="1">
    <source>
        <dbReference type="Proteomes" id="UP000887540"/>
    </source>
</evidence>
<protein>
    <submittedName>
        <fullName evidence="2">Uncharacterized protein</fullName>
    </submittedName>
</protein>
<dbReference type="AlphaFoldDB" id="A0A914E767"/>
<dbReference type="Proteomes" id="UP000887540">
    <property type="component" value="Unplaced"/>
</dbReference>